<evidence type="ECO:0000313" key="1">
    <source>
        <dbReference type="EMBL" id="MCR1914880.1"/>
    </source>
</evidence>
<reference evidence="1" key="1">
    <citation type="submission" date="2022-07" db="EMBL/GenBank/DDBJ databases">
        <title>Enhanced cultured diversity of the mouse gut microbiota enables custom-made synthetic communities.</title>
        <authorList>
            <person name="Afrizal A."/>
        </authorList>
    </citation>
    <scope>NUCLEOTIDE SEQUENCE</scope>
    <source>
        <strain evidence="1">DSM 100219</strain>
    </source>
</reference>
<dbReference type="Proteomes" id="UP001206357">
    <property type="component" value="Unassembled WGS sequence"/>
</dbReference>
<dbReference type="EMBL" id="JANKAU010000004">
    <property type="protein sequence ID" value="MCR1914880.1"/>
    <property type="molecule type" value="Genomic_DNA"/>
</dbReference>
<comment type="caution">
    <text evidence="1">The sequence shown here is derived from an EMBL/GenBank/DDBJ whole genome shotgun (WGS) entry which is preliminary data.</text>
</comment>
<evidence type="ECO:0000313" key="2">
    <source>
        <dbReference type="Proteomes" id="UP001206357"/>
    </source>
</evidence>
<gene>
    <name evidence="1" type="ORF">NSA17_05505</name>
</gene>
<organism evidence="1 2">
    <name type="scientific">Lactobacillus johnsonii</name>
    <dbReference type="NCBI Taxonomy" id="33959"/>
    <lineage>
        <taxon>Bacteria</taxon>
        <taxon>Bacillati</taxon>
        <taxon>Bacillota</taxon>
        <taxon>Bacilli</taxon>
        <taxon>Lactobacillales</taxon>
        <taxon>Lactobacillaceae</taxon>
        <taxon>Lactobacillus</taxon>
    </lineage>
</organism>
<protein>
    <submittedName>
        <fullName evidence="1">Uncharacterized protein</fullName>
    </submittedName>
</protein>
<name>A0AAW5M3D5_LACJH</name>
<accession>A0AAW5M3D5</accession>
<feature type="non-terminal residue" evidence="1">
    <location>
        <position position="1"/>
    </location>
</feature>
<dbReference type="AlphaFoldDB" id="A0AAW5M3D5"/>
<sequence>ITFYQTGPDGLFYFSKVFNLILQSAEKLNTYTKTNLKSDAFKKYKDVNHVNIRSLKSIIISKLTEMYNLEISYNFECDEVINKIPPHINEIDLVRIIELHVIMQ</sequence>
<proteinExistence type="predicted"/>